<feature type="domain" description="N-acetyltransferase" evidence="4">
    <location>
        <begin position="31"/>
        <end position="188"/>
    </location>
</feature>
<dbReference type="PANTHER" id="PTHR10545:SF29">
    <property type="entry name" value="GH14572P-RELATED"/>
    <property type="match status" value="1"/>
</dbReference>
<evidence type="ECO:0000256" key="2">
    <source>
        <dbReference type="ARBA" id="ARBA00022679"/>
    </source>
</evidence>
<accession>A0A835G604</accession>
<keyword evidence="3" id="KW-0012">Acyltransferase</keyword>
<dbReference type="CDD" id="cd04301">
    <property type="entry name" value="NAT_SF"/>
    <property type="match status" value="1"/>
</dbReference>
<dbReference type="GO" id="GO:0008080">
    <property type="term" value="F:N-acetyltransferase activity"/>
    <property type="evidence" value="ECO:0007669"/>
    <property type="project" value="TreeGrafter"/>
</dbReference>
<evidence type="ECO:0000259" key="4">
    <source>
        <dbReference type="PROSITE" id="PS51186"/>
    </source>
</evidence>
<dbReference type="InterPro" id="IPR016181">
    <property type="entry name" value="Acyl_CoA_acyltransferase"/>
</dbReference>
<evidence type="ECO:0000256" key="1">
    <source>
        <dbReference type="ARBA" id="ARBA00008694"/>
    </source>
</evidence>
<comment type="caution">
    <text evidence="5">The sequence shown here is derived from an EMBL/GenBank/DDBJ whole genome shotgun (WGS) entry which is preliminary data.</text>
</comment>
<reference evidence="5" key="1">
    <citation type="submission" date="2020-08" db="EMBL/GenBank/DDBJ databases">
        <title>Spodoptera exigua strain:BAW_Kor-Di-RS1 Genome sequencing and assembly.</title>
        <authorList>
            <person name="Kim J."/>
            <person name="Nam H.Y."/>
            <person name="Kwon M."/>
            <person name="Choi J.H."/>
            <person name="Cho S.R."/>
            <person name="Kim G.-H."/>
        </authorList>
    </citation>
    <scope>NUCLEOTIDE SEQUENCE</scope>
    <source>
        <strain evidence="5">BAW_Kor-Di-RS1</strain>
        <tissue evidence="5">Whole-body</tissue>
    </source>
</reference>
<gene>
    <name evidence="5" type="ORF">HW555_013054</name>
</gene>
<sequence>MDELAEFEGMPHGPELSVAGECTLQPLLAMFLCMTAKPRNILERYSTSTRAEPPATASCTYLETDDDWELHLIEDGFDASPAWFFGLIAECGGQVVGHAMCNRAYSSWTRRAFYVEDLYVVPGARRRGVGLSLLRELCRMALQEGVHRVDWHVLEDNAPALAFYSRLGARDLRVSEGRAALRLDRTQIESVARASR</sequence>
<dbReference type="InterPro" id="IPR051016">
    <property type="entry name" value="Diverse_Substrate_AcTransf"/>
</dbReference>
<protein>
    <recommendedName>
        <fullName evidence="4">N-acetyltransferase domain-containing protein</fullName>
    </recommendedName>
</protein>
<organism evidence="5 6">
    <name type="scientific">Spodoptera exigua</name>
    <name type="common">Beet armyworm</name>
    <name type="synonym">Noctua fulgens</name>
    <dbReference type="NCBI Taxonomy" id="7107"/>
    <lineage>
        <taxon>Eukaryota</taxon>
        <taxon>Metazoa</taxon>
        <taxon>Ecdysozoa</taxon>
        <taxon>Arthropoda</taxon>
        <taxon>Hexapoda</taxon>
        <taxon>Insecta</taxon>
        <taxon>Pterygota</taxon>
        <taxon>Neoptera</taxon>
        <taxon>Endopterygota</taxon>
        <taxon>Lepidoptera</taxon>
        <taxon>Glossata</taxon>
        <taxon>Ditrysia</taxon>
        <taxon>Noctuoidea</taxon>
        <taxon>Noctuidae</taxon>
        <taxon>Amphipyrinae</taxon>
        <taxon>Spodoptera</taxon>
    </lineage>
</organism>
<dbReference type="AlphaFoldDB" id="A0A835G604"/>
<dbReference type="EMBL" id="JACKWZ010000567">
    <property type="protein sequence ID" value="KAF9406647.1"/>
    <property type="molecule type" value="Genomic_DNA"/>
</dbReference>
<evidence type="ECO:0000313" key="5">
    <source>
        <dbReference type="EMBL" id="KAF9406647.1"/>
    </source>
</evidence>
<evidence type="ECO:0000256" key="3">
    <source>
        <dbReference type="ARBA" id="ARBA00023315"/>
    </source>
</evidence>
<comment type="similarity">
    <text evidence="1">Belongs to the acetyltransferase family.</text>
</comment>
<evidence type="ECO:0000313" key="6">
    <source>
        <dbReference type="Proteomes" id="UP000648187"/>
    </source>
</evidence>
<keyword evidence="2" id="KW-0808">Transferase</keyword>
<dbReference type="PANTHER" id="PTHR10545">
    <property type="entry name" value="DIAMINE N-ACETYLTRANSFERASE"/>
    <property type="match status" value="1"/>
</dbReference>
<proteinExistence type="inferred from homology"/>
<dbReference type="SUPFAM" id="SSF55729">
    <property type="entry name" value="Acyl-CoA N-acyltransferases (Nat)"/>
    <property type="match status" value="1"/>
</dbReference>
<dbReference type="Pfam" id="PF00583">
    <property type="entry name" value="Acetyltransf_1"/>
    <property type="match status" value="1"/>
</dbReference>
<name>A0A835G604_SPOEX</name>
<keyword evidence="6" id="KW-1185">Reference proteome</keyword>
<dbReference type="InterPro" id="IPR000182">
    <property type="entry name" value="GNAT_dom"/>
</dbReference>
<dbReference type="PROSITE" id="PS51186">
    <property type="entry name" value="GNAT"/>
    <property type="match status" value="1"/>
</dbReference>
<dbReference type="Gene3D" id="3.40.630.30">
    <property type="match status" value="1"/>
</dbReference>
<dbReference type="Proteomes" id="UP000648187">
    <property type="component" value="Unassembled WGS sequence"/>
</dbReference>